<keyword evidence="3" id="KW-0804">Transcription</keyword>
<dbReference type="SMART" id="SM00345">
    <property type="entry name" value="HTH_GNTR"/>
    <property type="match status" value="1"/>
</dbReference>
<keyword evidence="1" id="KW-0805">Transcription regulation</keyword>
<keyword evidence="2" id="KW-0238">DNA-binding</keyword>
<dbReference type="PROSITE" id="PS50949">
    <property type="entry name" value="HTH_GNTR"/>
    <property type="match status" value="1"/>
</dbReference>
<dbReference type="AlphaFoldDB" id="A0A291GW62"/>
<reference evidence="5 6" key="1">
    <citation type="journal article" date="2014" name="Int. J. Syst. Evol. Microbiol.">
        <title>Brachybacterium ginsengisoli sp. nov., isolated from soil of a ginseng field.</title>
        <authorList>
            <person name="Hoang V.A."/>
            <person name="Kim Y.J."/>
            <person name="Nguyen N.L."/>
            <person name="Yang D.C."/>
        </authorList>
    </citation>
    <scope>NUCLEOTIDE SEQUENCE [LARGE SCALE GENOMIC DNA]</scope>
    <source>
        <strain evidence="5 6">DCY80</strain>
    </source>
</reference>
<organism evidence="5 6">
    <name type="scientific">Brachybacterium ginsengisoli</name>
    <dbReference type="NCBI Taxonomy" id="1331682"/>
    <lineage>
        <taxon>Bacteria</taxon>
        <taxon>Bacillati</taxon>
        <taxon>Actinomycetota</taxon>
        <taxon>Actinomycetes</taxon>
        <taxon>Micrococcales</taxon>
        <taxon>Dermabacteraceae</taxon>
        <taxon>Brachybacterium</taxon>
    </lineage>
</organism>
<keyword evidence="6" id="KW-1185">Reference proteome</keyword>
<proteinExistence type="predicted"/>
<dbReference type="Proteomes" id="UP000217889">
    <property type="component" value="Chromosome"/>
</dbReference>
<evidence type="ECO:0000256" key="1">
    <source>
        <dbReference type="ARBA" id="ARBA00023015"/>
    </source>
</evidence>
<dbReference type="Pfam" id="PF07729">
    <property type="entry name" value="FCD"/>
    <property type="match status" value="1"/>
</dbReference>
<dbReference type="InterPro" id="IPR008920">
    <property type="entry name" value="TF_FadR/GntR_C"/>
</dbReference>
<dbReference type="SMART" id="SM00895">
    <property type="entry name" value="FCD"/>
    <property type="match status" value="1"/>
</dbReference>
<dbReference type="Pfam" id="PF00392">
    <property type="entry name" value="GntR"/>
    <property type="match status" value="1"/>
</dbReference>
<dbReference type="InterPro" id="IPR036388">
    <property type="entry name" value="WH-like_DNA-bd_sf"/>
</dbReference>
<evidence type="ECO:0000313" key="6">
    <source>
        <dbReference type="Proteomes" id="UP000217889"/>
    </source>
</evidence>
<dbReference type="InterPro" id="IPR036390">
    <property type="entry name" value="WH_DNA-bd_sf"/>
</dbReference>
<sequence length="261" mass="28061">MDDLGATAWNYLASSSPAGTGGTIERESLADRARKAVLELIDREHLAAGDPLPSTGALAERFGVSRPVVREALSALAALGIIEVSNGRSATVRPLDPHLVRFYLSRALGESRSDSFSTLMDLRGPLEVRAARRAAEGLAASGEDGAEERAALQQLRARLDDSLQDSELYPQLDLQLHQEIARLSGNRALHGLLEAVSVPLFRAMQDVRAERDLHGLVGSEHEDHLQIIDAILAGDPEAAAAAMEHHMRSVENFTTAPLITS</sequence>
<accession>A0A291GW62</accession>
<evidence type="ECO:0000256" key="3">
    <source>
        <dbReference type="ARBA" id="ARBA00023163"/>
    </source>
</evidence>
<evidence type="ECO:0000313" key="5">
    <source>
        <dbReference type="EMBL" id="ATG54382.1"/>
    </source>
</evidence>
<dbReference type="Gene3D" id="1.10.10.10">
    <property type="entry name" value="Winged helix-like DNA-binding domain superfamily/Winged helix DNA-binding domain"/>
    <property type="match status" value="1"/>
</dbReference>
<dbReference type="InterPro" id="IPR011711">
    <property type="entry name" value="GntR_C"/>
</dbReference>
<dbReference type="RefSeq" id="WP_096798850.1">
    <property type="nucleotide sequence ID" value="NZ_CP023564.1"/>
</dbReference>
<dbReference type="InterPro" id="IPR000524">
    <property type="entry name" value="Tscrpt_reg_HTH_GntR"/>
</dbReference>
<dbReference type="KEGG" id="bgg:CFK41_06060"/>
<dbReference type="OrthoDB" id="3192286at2"/>
<feature type="domain" description="HTH gntR-type" evidence="4">
    <location>
        <begin position="27"/>
        <end position="95"/>
    </location>
</feature>
<dbReference type="CDD" id="cd07377">
    <property type="entry name" value="WHTH_GntR"/>
    <property type="match status" value="1"/>
</dbReference>
<dbReference type="PANTHER" id="PTHR43537:SF44">
    <property type="entry name" value="GNTR FAMILY REGULATORY PROTEIN"/>
    <property type="match status" value="1"/>
</dbReference>
<dbReference type="SUPFAM" id="SSF46785">
    <property type="entry name" value="Winged helix' DNA-binding domain"/>
    <property type="match status" value="1"/>
</dbReference>
<dbReference type="PANTHER" id="PTHR43537">
    <property type="entry name" value="TRANSCRIPTIONAL REGULATOR, GNTR FAMILY"/>
    <property type="match status" value="1"/>
</dbReference>
<name>A0A291GW62_9MICO</name>
<dbReference type="GO" id="GO:0003700">
    <property type="term" value="F:DNA-binding transcription factor activity"/>
    <property type="evidence" value="ECO:0007669"/>
    <property type="project" value="InterPro"/>
</dbReference>
<dbReference type="GO" id="GO:0003677">
    <property type="term" value="F:DNA binding"/>
    <property type="evidence" value="ECO:0007669"/>
    <property type="project" value="UniProtKB-KW"/>
</dbReference>
<protein>
    <recommendedName>
        <fullName evidence="4">HTH gntR-type domain-containing protein</fullName>
    </recommendedName>
</protein>
<dbReference type="PRINTS" id="PR00035">
    <property type="entry name" value="HTHGNTR"/>
</dbReference>
<evidence type="ECO:0000256" key="2">
    <source>
        <dbReference type="ARBA" id="ARBA00023125"/>
    </source>
</evidence>
<gene>
    <name evidence="5" type="ORF">CFK41_06060</name>
</gene>
<dbReference type="SUPFAM" id="SSF48008">
    <property type="entry name" value="GntR ligand-binding domain-like"/>
    <property type="match status" value="1"/>
</dbReference>
<evidence type="ECO:0000259" key="4">
    <source>
        <dbReference type="PROSITE" id="PS50949"/>
    </source>
</evidence>
<dbReference type="EMBL" id="CP023564">
    <property type="protein sequence ID" value="ATG54382.1"/>
    <property type="molecule type" value="Genomic_DNA"/>
</dbReference>
<dbReference type="Gene3D" id="1.20.120.530">
    <property type="entry name" value="GntR ligand-binding domain-like"/>
    <property type="match status" value="1"/>
</dbReference>